<dbReference type="GO" id="GO:0016651">
    <property type="term" value="F:oxidoreductase activity, acting on NAD(P)H"/>
    <property type="evidence" value="ECO:0007669"/>
    <property type="project" value="InterPro"/>
</dbReference>
<evidence type="ECO:0000313" key="2">
    <source>
        <dbReference type="EMBL" id="CAG8562528.1"/>
    </source>
</evidence>
<dbReference type="InterPro" id="IPR013154">
    <property type="entry name" value="ADH-like_N"/>
</dbReference>
<gene>
    <name evidence="2" type="ORF">AGERDE_LOCUS7223</name>
</gene>
<dbReference type="Pfam" id="PF00107">
    <property type="entry name" value="ADH_zinc_N"/>
    <property type="match status" value="1"/>
</dbReference>
<dbReference type="SUPFAM" id="SSF50129">
    <property type="entry name" value="GroES-like"/>
    <property type="match status" value="1"/>
</dbReference>
<dbReference type="InterPro" id="IPR047122">
    <property type="entry name" value="Trans-enoyl_RdTase-like"/>
</dbReference>
<comment type="caution">
    <text evidence="2">The sequence shown here is derived from an EMBL/GenBank/DDBJ whole genome shotgun (WGS) entry which is preliminary data.</text>
</comment>
<dbReference type="Gene3D" id="3.90.180.10">
    <property type="entry name" value="Medium-chain alcohol dehydrogenases, catalytic domain"/>
    <property type="match status" value="1"/>
</dbReference>
<evidence type="ECO:0000313" key="3">
    <source>
        <dbReference type="Proteomes" id="UP000789831"/>
    </source>
</evidence>
<dbReference type="Gene3D" id="3.40.50.720">
    <property type="entry name" value="NAD(P)-binding Rossmann-like Domain"/>
    <property type="match status" value="1"/>
</dbReference>
<evidence type="ECO:0000259" key="1">
    <source>
        <dbReference type="SMART" id="SM00829"/>
    </source>
</evidence>
<dbReference type="OrthoDB" id="9992527at2759"/>
<dbReference type="CDD" id="cd08249">
    <property type="entry name" value="enoyl_reductase_like"/>
    <property type="match status" value="1"/>
</dbReference>
<dbReference type="PANTHER" id="PTHR45348:SF2">
    <property type="entry name" value="ZINC-TYPE ALCOHOL DEHYDROGENASE-LIKE PROTEIN C2E1P3.01"/>
    <property type="match status" value="1"/>
</dbReference>
<reference evidence="2" key="1">
    <citation type="submission" date="2021-06" db="EMBL/GenBank/DDBJ databases">
        <authorList>
            <person name="Kallberg Y."/>
            <person name="Tangrot J."/>
            <person name="Rosling A."/>
        </authorList>
    </citation>
    <scope>NUCLEOTIDE SEQUENCE</scope>
    <source>
        <strain evidence="2">MT106</strain>
    </source>
</reference>
<protein>
    <submittedName>
        <fullName evidence="2">7300_t:CDS:1</fullName>
    </submittedName>
</protein>
<dbReference type="InterPro" id="IPR013149">
    <property type="entry name" value="ADH-like_C"/>
</dbReference>
<dbReference type="Pfam" id="PF08240">
    <property type="entry name" value="ADH_N"/>
    <property type="match status" value="1"/>
</dbReference>
<dbReference type="Proteomes" id="UP000789831">
    <property type="component" value="Unassembled WGS sequence"/>
</dbReference>
<dbReference type="AlphaFoldDB" id="A0A9N9FX74"/>
<keyword evidence="3" id="KW-1185">Reference proteome</keyword>
<dbReference type="SUPFAM" id="SSF51735">
    <property type="entry name" value="NAD(P)-binding Rossmann-fold domains"/>
    <property type="match status" value="1"/>
</dbReference>
<sequence length="328" mass="35695">MSQQIKAVIVHKPFGEFKFGHVDKPIPKPNELLVRNKAVAINPADWKLPKYNILIESYPIVLGCDVAGVVESVGSEVTKFKPGDSVFTFTILGRNNGYGAFAEYSLYDENISFRKPEHLSFEEASTFPVGLLTAAHGLYLALKLPLPSKKHKYAEPEYILIWGGASSCGAYAIQLARLSGLTVITTASTHNTEYLKSLGATYVIDYKDPNVVSQIRALMKNKLKYAFDTISAESATLAAETLSDGGKIAHIAGAPTLKNDKIEDFAVKLGSLYNNPELYKATKDLKEEFELLIHNGLIKSNVVQLVSGGLETGVVEALKLSEKGVSGK</sequence>
<dbReference type="InterPro" id="IPR011032">
    <property type="entry name" value="GroES-like_sf"/>
</dbReference>
<dbReference type="SMART" id="SM00829">
    <property type="entry name" value="PKS_ER"/>
    <property type="match status" value="1"/>
</dbReference>
<dbReference type="InterPro" id="IPR020843">
    <property type="entry name" value="ER"/>
</dbReference>
<dbReference type="InterPro" id="IPR036291">
    <property type="entry name" value="NAD(P)-bd_dom_sf"/>
</dbReference>
<name>A0A9N9FX74_9GLOM</name>
<accession>A0A9N9FX74</accession>
<dbReference type="EMBL" id="CAJVPL010001277">
    <property type="protein sequence ID" value="CAG8562528.1"/>
    <property type="molecule type" value="Genomic_DNA"/>
</dbReference>
<feature type="domain" description="Enoyl reductase (ER)" evidence="1">
    <location>
        <begin position="12"/>
        <end position="325"/>
    </location>
</feature>
<proteinExistence type="predicted"/>
<organism evidence="2 3">
    <name type="scientific">Ambispora gerdemannii</name>
    <dbReference type="NCBI Taxonomy" id="144530"/>
    <lineage>
        <taxon>Eukaryota</taxon>
        <taxon>Fungi</taxon>
        <taxon>Fungi incertae sedis</taxon>
        <taxon>Mucoromycota</taxon>
        <taxon>Glomeromycotina</taxon>
        <taxon>Glomeromycetes</taxon>
        <taxon>Archaeosporales</taxon>
        <taxon>Ambisporaceae</taxon>
        <taxon>Ambispora</taxon>
    </lineage>
</organism>
<dbReference type="PANTHER" id="PTHR45348">
    <property type="entry name" value="HYPOTHETICAL OXIDOREDUCTASE (EUROFUNG)"/>
    <property type="match status" value="1"/>
</dbReference>
<feature type="non-terminal residue" evidence="2">
    <location>
        <position position="328"/>
    </location>
</feature>